<comment type="caution">
    <text evidence="3">The sequence shown here is derived from an EMBL/GenBank/DDBJ whole genome shotgun (WGS) entry which is preliminary data.</text>
</comment>
<dbReference type="Gene3D" id="3.30.750.24">
    <property type="entry name" value="STAS domain"/>
    <property type="match status" value="1"/>
</dbReference>
<feature type="compositionally biased region" description="Polar residues" evidence="1">
    <location>
        <begin position="177"/>
        <end position="192"/>
    </location>
</feature>
<evidence type="ECO:0000313" key="3">
    <source>
        <dbReference type="EMBL" id="VTJ56066.1"/>
    </source>
</evidence>
<accession>A0A5E4AH71</accession>
<gene>
    <name evidence="3" type="ORF">MONAX_5E020424</name>
</gene>
<sequence>MEEQADVGKCLRALLSPQGLPPEQSEPRFQGLSGGVLDSLPGLGETRLAGPASGRGSGSGLSSGTVSLQELQQDFENASPTDPNNNQTPANGASISYITFSPDTSSATPCEPSASAGSPSEPSDTLASVPPFVTFHTLILDMSGVSFVDLMGIKALGKVRPPGRGCMAPAPAPRTPLTWSPHFNQLKDTQGP</sequence>
<keyword evidence="4" id="KW-1185">Reference proteome</keyword>
<dbReference type="InterPro" id="IPR036513">
    <property type="entry name" value="STAS_dom_sf"/>
</dbReference>
<feature type="region of interest" description="Disordered" evidence="1">
    <location>
        <begin position="170"/>
        <end position="192"/>
    </location>
</feature>
<evidence type="ECO:0000256" key="1">
    <source>
        <dbReference type="SAM" id="MobiDB-lite"/>
    </source>
</evidence>
<dbReference type="EMBL" id="CABDUW010000061">
    <property type="protein sequence ID" value="VTJ56066.1"/>
    <property type="molecule type" value="Genomic_DNA"/>
</dbReference>
<proteinExistence type="predicted"/>
<dbReference type="PROSITE" id="PS50801">
    <property type="entry name" value="STAS"/>
    <property type="match status" value="1"/>
</dbReference>
<protein>
    <recommendedName>
        <fullName evidence="2">STAS domain-containing protein</fullName>
    </recommendedName>
</protein>
<feature type="compositionally biased region" description="Low complexity" evidence="1">
    <location>
        <begin position="109"/>
        <end position="123"/>
    </location>
</feature>
<name>A0A5E4AH71_MARMO</name>
<dbReference type="Proteomes" id="UP000335636">
    <property type="component" value="Unassembled WGS sequence"/>
</dbReference>
<feature type="region of interest" description="Disordered" evidence="1">
    <location>
        <begin position="1"/>
        <end position="125"/>
    </location>
</feature>
<evidence type="ECO:0000313" key="4">
    <source>
        <dbReference type="Proteomes" id="UP000335636"/>
    </source>
</evidence>
<feature type="compositionally biased region" description="Polar residues" evidence="1">
    <location>
        <begin position="65"/>
        <end position="108"/>
    </location>
</feature>
<dbReference type="AlphaFoldDB" id="A0A5E4AH71"/>
<evidence type="ECO:0000259" key="2">
    <source>
        <dbReference type="PROSITE" id="PS50801"/>
    </source>
</evidence>
<reference evidence="3" key="1">
    <citation type="submission" date="2019-04" db="EMBL/GenBank/DDBJ databases">
        <authorList>
            <person name="Alioto T."/>
            <person name="Alioto T."/>
        </authorList>
    </citation>
    <scope>NUCLEOTIDE SEQUENCE [LARGE SCALE GENOMIC DNA]</scope>
</reference>
<organism evidence="3 4">
    <name type="scientific">Marmota monax</name>
    <name type="common">Woodchuck</name>
    <dbReference type="NCBI Taxonomy" id="9995"/>
    <lineage>
        <taxon>Eukaryota</taxon>
        <taxon>Metazoa</taxon>
        <taxon>Chordata</taxon>
        <taxon>Craniata</taxon>
        <taxon>Vertebrata</taxon>
        <taxon>Euteleostomi</taxon>
        <taxon>Mammalia</taxon>
        <taxon>Eutheria</taxon>
        <taxon>Euarchontoglires</taxon>
        <taxon>Glires</taxon>
        <taxon>Rodentia</taxon>
        <taxon>Sciuromorpha</taxon>
        <taxon>Sciuridae</taxon>
        <taxon>Xerinae</taxon>
        <taxon>Marmotini</taxon>
        <taxon>Marmota</taxon>
    </lineage>
</organism>
<feature type="domain" description="STAS" evidence="2">
    <location>
        <begin position="138"/>
        <end position="156"/>
    </location>
</feature>
<dbReference type="InterPro" id="IPR002645">
    <property type="entry name" value="STAS_dom"/>
</dbReference>